<dbReference type="EMBL" id="JPVQ01000024">
    <property type="protein sequence ID" value="KGR90170.1"/>
    <property type="molecule type" value="Genomic_DNA"/>
</dbReference>
<dbReference type="AlphaFoldDB" id="A0A0A3J394"/>
<accession>A0A0A3J394</accession>
<gene>
    <name evidence="1" type="ORF">CD30_13035</name>
</gene>
<evidence type="ECO:0000313" key="1">
    <source>
        <dbReference type="EMBL" id="KGR90170.1"/>
    </source>
</evidence>
<organism evidence="1 2">
    <name type="scientific">Ureibacillus massiliensis 4400831 = CIP 108448 = CCUG 49529</name>
    <dbReference type="NCBI Taxonomy" id="1211035"/>
    <lineage>
        <taxon>Bacteria</taxon>
        <taxon>Bacillati</taxon>
        <taxon>Bacillota</taxon>
        <taxon>Bacilli</taxon>
        <taxon>Bacillales</taxon>
        <taxon>Caryophanaceae</taxon>
        <taxon>Ureibacillus</taxon>
    </lineage>
</organism>
<reference evidence="1 2" key="1">
    <citation type="submission" date="2014-02" db="EMBL/GenBank/DDBJ databases">
        <title>Draft genome sequence of Lysinibacillus massiliensis CCUG 49529.</title>
        <authorList>
            <person name="Zhang F."/>
            <person name="Wang G."/>
            <person name="Zhang L."/>
        </authorList>
    </citation>
    <scope>NUCLEOTIDE SEQUENCE [LARGE SCALE GENOMIC DNA]</scope>
    <source>
        <strain evidence="1 2">CCUG 49529</strain>
    </source>
</reference>
<dbReference type="RefSeq" id="WP_036177528.1">
    <property type="nucleotide sequence ID" value="NZ_AVCZ01000024.1"/>
</dbReference>
<name>A0A0A3J394_9BACL</name>
<sequence>MNSRQKLSQVKRFAKSKVKEFHQLIPSEIHNVIDWSNINLHMDNYTYSNDGMQLISVLYDEKLVSDPEQLQDQLEEISIQHKLGMYVTVDEEMGMIYFFNKALNNHIRVYRLMAYDEDNFVQHWMKRLPFIDSNKLTDILSLLKELKFTSDDVFVQLTMEENNDFVDNTTLEGIIKKVTDKEVILESVGEAKFETVVKVSEEWKLTKTDHWQRQYQDILIEL</sequence>
<dbReference type="Proteomes" id="UP000030595">
    <property type="component" value="Unassembled WGS sequence"/>
</dbReference>
<proteinExistence type="predicted"/>
<comment type="caution">
    <text evidence="1">The sequence shown here is derived from an EMBL/GenBank/DDBJ whole genome shotgun (WGS) entry which is preliminary data.</text>
</comment>
<protein>
    <submittedName>
        <fullName evidence="1">Uncharacterized protein</fullName>
    </submittedName>
</protein>
<evidence type="ECO:0000313" key="2">
    <source>
        <dbReference type="Proteomes" id="UP000030595"/>
    </source>
</evidence>
<dbReference type="OrthoDB" id="10000734at2"/>
<keyword evidence="2" id="KW-1185">Reference proteome</keyword>